<evidence type="ECO:0000313" key="2">
    <source>
        <dbReference type="Proteomes" id="UP000006591"/>
    </source>
</evidence>
<protein>
    <submittedName>
        <fullName evidence="1">Uncharacterized protein</fullName>
    </submittedName>
</protein>
<dbReference type="EnsemblPlants" id="ONIVA10G00380.1">
    <property type="protein sequence ID" value="ONIVA10G00380.1"/>
    <property type="gene ID" value="ONIVA10G00380"/>
</dbReference>
<evidence type="ECO:0000313" key="1">
    <source>
        <dbReference type="EnsemblPlants" id="ONIVA10G00380.1"/>
    </source>
</evidence>
<sequence length="62" mass="6399">MASAWLLHGCLHGRCSVDRVMGVHGVRGIGACGGSRVVRASVRLTATSSGFCGTWRNGRNGG</sequence>
<name>A0A0E0INV2_ORYNI</name>
<reference evidence="1" key="2">
    <citation type="submission" date="2018-04" db="EMBL/GenBank/DDBJ databases">
        <title>OnivRS2 (Oryza nivara Reference Sequence Version 2).</title>
        <authorList>
            <person name="Zhang J."/>
            <person name="Kudrna D."/>
            <person name="Lee S."/>
            <person name="Talag J."/>
            <person name="Rajasekar S."/>
            <person name="Welchert J."/>
            <person name="Hsing Y.-I."/>
            <person name="Wing R.A."/>
        </authorList>
    </citation>
    <scope>NUCLEOTIDE SEQUENCE [LARGE SCALE GENOMIC DNA]</scope>
</reference>
<reference evidence="1" key="1">
    <citation type="submission" date="2015-04" db="UniProtKB">
        <authorList>
            <consortium name="EnsemblPlants"/>
        </authorList>
    </citation>
    <scope>IDENTIFICATION</scope>
    <source>
        <strain evidence="1">SL10</strain>
    </source>
</reference>
<keyword evidence="2" id="KW-1185">Reference proteome</keyword>
<dbReference type="HOGENOM" id="CLU_2907990_0_0_1"/>
<accession>A0A0E0INV2</accession>
<dbReference type="Gramene" id="ONIVA10G00380.1">
    <property type="protein sequence ID" value="ONIVA10G00380.1"/>
    <property type="gene ID" value="ONIVA10G00380"/>
</dbReference>
<dbReference type="Proteomes" id="UP000006591">
    <property type="component" value="Chromosome 10"/>
</dbReference>
<dbReference type="AlphaFoldDB" id="A0A0E0INV2"/>
<proteinExistence type="predicted"/>
<organism evidence="1">
    <name type="scientific">Oryza nivara</name>
    <name type="common">Indian wild rice</name>
    <name type="synonym">Oryza sativa f. spontanea</name>
    <dbReference type="NCBI Taxonomy" id="4536"/>
    <lineage>
        <taxon>Eukaryota</taxon>
        <taxon>Viridiplantae</taxon>
        <taxon>Streptophyta</taxon>
        <taxon>Embryophyta</taxon>
        <taxon>Tracheophyta</taxon>
        <taxon>Spermatophyta</taxon>
        <taxon>Magnoliopsida</taxon>
        <taxon>Liliopsida</taxon>
        <taxon>Poales</taxon>
        <taxon>Poaceae</taxon>
        <taxon>BOP clade</taxon>
        <taxon>Oryzoideae</taxon>
        <taxon>Oryzeae</taxon>
        <taxon>Oryzinae</taxon>
        <taxon>Oryza</taxon>
    </lineage>
</organism>